<feature type="compositionally biased region" description="Polar residues" evidence="1">
    <location>
        <begin position="517"/>
        <end position="529"/>
    </location>
</feature>
<evidence type="ECO:0000256" key="1">
    <source>
        <dbReference type="SAM" id="MobiDB-lite"/>
    </source>
</evidence>
<evidence type="ECO:0000313" key="3">
    <source>
        <dbReference type="EMBL" id="GGL44038.1"/>
    </source>
</evidence>
<dbReference type="RefSeq" id="WP_188884427.1">
    <property type="nucleotide sequence ID" value="NZ_BMPF01000007.1"/>
</dbReference>
<dbReference type="Pfam" id="PF25162">
    <property type="entry name" value="DUF7827"/>
    <property type="match status" value="1"/>
</dbReference>
<dbReference type="InterPro" id="IPR057149">
    <property type="entry name" value="DUF7827"/>
</dbReference>
<dbReference type="Proteomes" id="UP000628840">
    <property type="component" value="Unassembled WGS sequence"/>
</dbReference>
<dbReference type="AlphaFoldDB" id="A0A830EZ13"/>
<evidence type="ECO:0000259" key="2">
    <source>
        <dbReference type="Pfam" id="PF25162"/>
    </source>
</evidence>
<evidence type="ECO:0000313" key="4">
    <source>
        <dbReference type="Proteomes" id="UP000628840"/>
    </source>
</evidence>
<feature type="domain" description="DUF7827" evidence="2">
    <location>
        <begin position="27"/>
        <end position="139"/>
    </location>
</feature>
<reference evidence="3 4" key="1">
    <citation type="journal article" date="2019" name="Int. J. Syst. Evol. Microbiol.">
        <title>The Global Catalogue of Microorganisms (GCM) 10K type strain sequencing project: providing services to taxonomists for standard genome sequencing and annotation.</title>
        <authorList>
            <consortium name="The Broad Institute Genomics Platform"/>
            <consortium name="The Broad Institute Genome Sequencing Center for Infectious Disease"/>
            <person name="Wu L."/>
            <person name="Ma J."/>
        </authorList>
    </citation>
    <scope>NUCLEOTIDE SEQUENCE [LARGE SCALE GENOMIC DNA]</scope>
    <source>
        <strain evidence="3 4">JCM 19585</strain>
    </source>
</reference>
<name>A0A830EZ13_9EURY</name>
<dbReference type="OrthoDB" id="218578at2157"/>
<proteinExistence type="predicted"/>
<sequence>MDRWGQSGQRTLFVVLCLIAASASGGVATAQHAAVSFSNPTTVEQQGDIATIPLEFSDTEQVSLQISSADGNYSTTLQVRDGNGDGQVTVELDTSKVGQPKAAYNTRGSEDSITFTSQNSDVKADLLPTGRYNLIITSGSARIASVMMITEPTVYGSTSYTISGETPASVVAEYRFAENTSQNTTEPLDVATGDLMVANFHLSGIESALQSTNPGEKAVFMSDSTPGAHTEHTLQLSAPNQTVRGQSLTLDYEQTPTFHSRQLVRSIGIDTNSDGIIDRSLKPQVSSYKTTSSGELSIEFSNPVVINASETLLFQYSVENSNESEDTIQISLGDYQMSETIKYGLTGQGTLGAGVDLQIHSNNTQILSPLMAINETYSSEANTLSTVTNTDQLPEGAYNISLEVDSRTYPTGEHIRFNKTFTVSQPAIHNLSISNSNNSISVSAQTNYAAGTPLVVEASSSTEDFQFLSRYTSTVSRTGEIATEVSIPSQASEPVNVTIMYEGDVVAGPVEYPLPENETTTGSTTSLNP</sequence>
<accession>A0A830EZ13</accession>
<dbReference type="EMBL" id="BMPF01000007">
    <property type="protein sequence ID" value="GGL44038.1"/>
    <property type="molecule type" value="Genomic_DNA"/>
</dbReference>
<organism evidence="3 4">
    <name type="scientific">Halarchaeum grantii</name>
    <dbReference type="NCBI Taxonomy" id="1193105"/>
    <lineage>
        <taxon>Archaea</taxon>
        <taxon>Methanobacteriati</taxon>
        <taxon>Methanobacteriota</taxon>
        <taxon>Stenosarchaea group</taxon>
        <taxon>Halobacteria</taxon>
        <taxon>Halobacteriales</taxon>
        <taxon>Halobacteriaceae</taxon>
    </lineage>
</organism>
<gene>
    <name evidence="3" type="ORF">GCM10009037_29340</name>
</gene>
<protein>
    <recommendedName>
        <fullName evidence="2">DUF7827 domain-containing protein</fullName>
    </recommendedName>
</protein>
<feature type="region of interest" description="Disordered" evidence="1">
    <location>
        <begin position="510"/>
        <end position="529"/>
    </location>
</feature>
<comment type="caution">
    <text evidence="3">The sequence shown here is derived from an EMBL/GenBank/DDBJ whole genome shotgun (WGS) entry which is preliminary data.</text>
</comment>
<keyword evidence="4" id="KW-1185">Reference proteome</keyword>